<proteinExistence type="predicted"/>
<name>I1RSU5_GIBZE</name>
<dbReference type="Proteomes" id="UP000070720">
    <property type="component" value="Chromosome 4"/>
</dbReference>
<dbReference type="InParanoid" id="I1RSU5"/>
<evidence type="ECO:0000313" key="1">
    <source>
        <dbReference type="EMBL" id="CEF85069.1"/>
    </source>
</evidence>
<reference evidence="2" key="4">
    <citation type="submission" date="2017-01" db="UniProtKB">
        <authorList>
            <consortium name="EnsemblFungi"/>
        </authorList>
    </citation>
    <scope>IDENTIFICATION</scope>
    <source>
        <strain evidence="2">PH-1 / ATCC MYA-4620 / FGSC 9075 / NRRL 31084</strain>
    </source>
</reference>
<accession>A0A098DUN6</accession>
<sequence length="292" mass="33491">MLFFWLELGKRFHGAFKLMRMDFSTSCNNIVVRRVISQTAYVLRHTARFGRKADVDAELDGLDSRTEGCPADRAHLACVNNYRVPDKGYYNCALMNQYARVLAIGYDRTKAHNIDRPLSRGKKRTDGTVALDMSWQSLRMFEDHRVEPATRAPQSKMTFNSPNNRLYLFQFSGETPEAPLGAALTKGKGAAEMHMDVMDHGLDRSIAKEKKEEKKNKGHLARKERIVMTDTWTVTRWVTAFTTHLKERRLGIRDQGILCDSLTEMVISGCDLKAKKRLEALKNYISFLEHRL</sequence>
<keyword evidence="3" id="KW-1185">Reference proteome</keyword>
<dbReference type="EMBL" id="HG970335">
    <property type="protein sequence ID" value="CEF85069.1"/>
    <property type="molecule type" value="Genomic_DNA"/>
</dbReference>
<dbReference type="AlphaFoldDB" id="I1RSU5"/>
<reference evidence="1 3" key="3">
    <citation type="journal article" date="2015" name="BMC Genomics">
        <title>The completed genome sequence of the pathogenic ascomycete fungus Fusarium graminearum.</title>
        <authorList>
            <person name="King R."/>
            <person name="Urban M."/>
            <person name="Hammond-Kosack M.C."/>
            <person name="Hassani-Pak K."/>
            <person name="Hammond-Kosack K.E."/>
        </authorList>
    </citation>
    <scope>NUCLEOTIDE SEQUENCE [LARGE SCALE GENOMIC DNA]</scope>
    <source>
        <strain evidence="3">ATCC MYA-4620 / CBS 123657 / FGSC 9075 / NRRL 31084 / PH-1</strain>
        <strain evidence="1">PH-1</strain>
    </source>
</reference>
<protein>
    <submittedName>
        <fullName evidence="1">Chromosome 4, complete genome</fullName>
    </submittedName>
</protein>
<gene>
    <name evidence="2" type="primary">FG07230.1</name>
    <name evidence="1" type="ORF">FGRAMPH1_01T24295</name>
</gene>
<dbReference type="KEGG" id="fgr:FGSG_07230"/>
<dbReference type="RefSeq" id="XP_011326963.1">
    <property type="nucleotide sequence ID" value="XM_011328661.1"/>
</dbReference>
<evidence type="ECO:0000313" key="2">
    <source>
        <dbReference type="EnsemblFungi" id="CEF85069"/>
    </source>
</evidence>
<organism evidence="1 3">
    <name type="scientific">Gibberella zeae (strain ATCC MYA-4620 / CBS 123657 / FGSC 9075 / NRRL 31084 / PH-1)</name>
    <name type="common">Wheat head blight fungus</name>
    <name type="synonym">Fusarium graminearum</name>
    <dbReference type="NCBI Taxonomy" id="229533"/>
    <lineage>
        <taxon>Eukaryota</taxon>
        <taxon>Fungi</taxon>
        <taxon>Dikarya</taxon>
        <taxon>Ascomycota</taxon>
        <taxon>Pezizomycotina</taxon>
        <taxon>Sordariomycetes</taxon>
        <taxon>Hypocreomycetidae</taxon>
        <taxon>Hypocreales</taxon>
        <taxon>Nectriaceae</taxon>
        <taxon>Fusarium</taxon>
    </lineage>
</organism>
<dbReference type="OrthoDB" id="10354610at2759"/>
<reference evidence="2 3" key="2">
    <citation type="journal article" date="2010" name="Nature">
        <title>Comparative genomics reveals mobile pathogenicity chromosomes in Fusarium.</title>
        <authorList>
            <person name="Ma L.J."/>
            <person name="van der Does H.C."/>
            <person name="Borkovich K.A."/>
            <person name="Coleman J.J."/>
            <person name="Daboussi M.J."/>
            <person name="Di Pietro A."/>
            <person name="Dufresne M."/>
            <person name="Freitag M."/>
            <person name="Grabherr M."/>
            <person name="Henrissat B."/>
            <person name="Houterman P.M."/>
            <person name="Kang S."/>
            <person name="Shim W.B."/>
            <person name="Woloshuk C."/>
            <person name="Xie X."/>
            <person name="Xu J.R."/>
            <person name="Antoniw J."/>
            <person name="Baker S.E."/>
            <person name="Bluhm B.H."/>
            <person name="Breakspear A."/>
            <person name="Brown D.W."/>
            <person name="Butchko R.A."/>
            <person name="Chapman S."/>
            <person name="Coulson R."/>
            <person name="Coutinho P.M."/>
            <person name="Danchin E.G."/>
            <person name="Diener A."/>
            <person name="Gale L.R."/>
            <person name="Gardiner D.M."/>
            <person name="Goff S."/>
            <person name="Hammond-Kosack K.E."/>
            <person name="Hilburn K."/>
            <person name="Hua-Van A."/>
            <person name="Jonkers W."/>
            <person name="Kazan K."/>
            <person name="Kodira C.D."/>
            <person name="Koehrsen M."/>
            <person name="Kumar L."/>
            <person name="Lee Y.H."/>
            <person name="Li L."/>
            <person name="Manners J.M."/>
            <person name="Miranda-Saavedra D."/>
            <person name="Mukherjee M."/>
            <person name="Park G."/>
            <person name="Park J."/>
            <person name="Park S.Y."/>
            <person name="Proctor R.H."/>
            <person name="Regev A."/>
            <person name="Ruiz-Roldan M.C."/>
            <person name="Sain D."/>
            <person name="Sakthikumar S."/>
            <person name="Sykes S."/>
            <person name="Schwartz D.C."/>
            <person name="Turgeon B.G."/>
            <person name="Wapinski I."/>
            <person name="Yoder O."/>
            <person name="Young S."/>
            <person name="Zeng Q."/>
            <person name="Zhou S."/>
            <person name="Galagan J."/>
            <person name="Cuomo C.A."/>
            <person name="Kistler H.C."/>
            <person name="Rep M."/>
        </authorList>
    </citation>
    <scope>GENOME REANNOTATION</scope>
    <source>
        <strain evidence="3">ATCC MYA-4620 / CBS 123657 / FGSC 9075 / NRRL 31084 / PH-1</strain>
        <strain evidence="2">PH-1 / ATCC MYA-4620 / FGSC 9075 / NRRL 31084</strain>
    </source>
</reference>
<evidence type="ECO:0000313" key="3">
    <source>
        <dbReference type="Proteomes" id="UP000070720"/>
    </source>
</evidence>
<dbReference type="EnsemblFungi" id="CEF85069">
    <property type="protein sequence ID" value="CEF85069"/>
    <property type="gene ID" value="FGRRES_07230"/>
</dbReference>
<accession>I1RSU5</accession>
<reference evidence="2 3" key="1">
    <citation type="journal article" date="2007" name="Science">
        <title>The Fusarium graminearum genome reveals a link between localized polymorphism and pathogen specialization.</title>
        <authorList>
            <person name="Cuomo C.A."/>
            <person name="Gueldener U."/>
            <person name="Xu J.-R."/>
            <person name="Trail F."/>
            <person name="Turgeon B.G."/>
            <person name="Di Pietro A."/>
            <person name="Walton J.D."/>
            <person name="Ma L.-J."/>
            <person name="Baker S.E."/>
            <person name="Rep M."/>
            <person name="Adam G."/>
            <person name="Antoniw J."/>
            <person name="Baldwin T."/>
            <person name="Calvo S.E."/>
            <person name="Chang Y.-L."/>
            <person name="DeCaprio D."/>
            <person name="Gale L.R."/>
            <person name="Gnerre S."/>
            <person name="Goswami R.S."/>
            <person name="Hammond-Kosack K."/>
            <person name="Harris L.J."/>
            <person name="Hilburn K."/>
            <person name="Kennell J.C."/>
            <person name="Kroken S."/>
            <person name="Magnuson J.K."/>
            <person name="Mannhaupt G."/>
            <person name="Mauceli E.W."/>
            <person name="Mewes H.-W."/>
            <person name="Mitterbauer R."/>
            <person name="Muehlbauer G."/>
            <person name="Muensterkoetter M."/>
            <person name="Nelson D."/>
            <person name="O'Donnell K."/>
            <person name="Ouellet T."/>
            <person name="Qi W."/>
            <person name="Quesneville H."/>
            <person name="Roncero M.I.G."/>
            <person name="Seong K.-Y."/>
            <person name="Tetko I.V."/>
            <person name="Urban M."/>
            <person name="Waalwijk C."/>
            <person name="Ward T.J."/>
            <person name="Yao J."/>
            <person name="Birren B.W."/>
            <person name="Kistler H.C."/>
        </authorList>
    </citation>
    <scope>NUCLEOTIDE SEQUENCE [LARGE SCALE GENOMIC DNA]</scope>
    <source>
        <strain evidence="3">ATCC MYA-4620 / CBS 123657 / FGSC 9075 / NRRL 31084 / PH-1</strain>
        <strain evidence="2">PH-1 / ATCC MYA-4620 / FGSC 9075 / NRRL 31084</strain>
    </source>
</reference>
<dbReference type="HOGENOM" id="CLU_953313_0_0_1"/>
<dbReference type="VEuPathDB" id="FungiDB:FGRAMPH1_01G24295"/>